<dbReference type="Proteomes" id="UP000663760">
    <property type="component" value="Chromosome 6"/>
</dbReference>
<dbReference type="EMBL" id="LR743593">
    <property type="protein sequence ID" value="CAA2621326.1"/>
    <property type="molecule type" value="Genomic_DNA"/>
</dbReference>
<feature type="compositionally biased region" description="Basic and acidic residues" evidence="1">
    <location>
        <begin position="11"/>
        <end position="33"/>
    </location>
</feature>
<evidence type="ECO:0000313" key="4">
    <source>
        <dbReference type="Proteomes" id="UP000663760"/>
    </source>
</evidence>
<dbReference type="AlphaFoldDB" id="A0A7I8ITB4"/>
<gene>
    <name evidence="2" type="ORF">SI7747_06007433</name>
    <name evidence="3" type="ORF">SI8410_06008061</name>
</gene>
<accession>A0A7I8ITB4</accession>
<evidence type="ECO:0000313" key="3">
    <source>
        <dbReference type="EMBL" id="CAA7397396.1"/>
    </source>
</evidence>
<organism evidence="2">
    <name type="scientific">Spirodela intermedia</name>
    <name type="common">Intermediate duckweed</name>
    <dbReference type="NCBI Taxonomy" id="51605"/>
    <lineage>
        <taxon>Eukaryota</taxon>
        <taxon>Viridiplantae</taxon>
        <taxon>Streptophyta</taxon>
        <taxon>Embryophyta</taxon>
        <taxon>Tracheophyta</taxon>
        <taxon>Spermatophyta</taxon>
        <taxon>Magnoliopsida</taxon>
        <taxon>Liliopsida</taxon>
        <taxon>Araceae</taxon>
        <taxon>Lemnoideae</taxon>
        <taxon>Spirodela</taxon>
    </lineage>
</organism>
<protein>
    <submittedName>
        <fullName evidence="2">Uncharacterized protein</fullName>
    </submittedName>
</protein>
<evidence type="ECO:0000313" key="2">
    <source>
        <dbReference type="EMBL" id="CAA2621326.1"/>
    </source>
</evidence>
<feature type="region of interest" description="Disordered" evidence="1">
    <location>
        <begin position="1"/>
        <end position="33"/>
    </location>
</feature>
<sequence length="33" mass="4062">MKQRIYLGIEQRVHLRSPEGPRRRERRNDYPPG</sequence>
<evidence type="ECO:0000256" key="1">
    <source>
        <dbReference type="SAM" id="MobiDB-lite"/>
    </source>
</evidence>
<reference evidence="2" key="1">
    <citation type="submission" date="2019-12" db="EMBL/GenBank/DDBJ databases">
        <authorList>
            <person name="Scholz U."/>
            <person name="Mascher M."/>
            <person name="Fiebig A."/>
        </authorList>
    </citation>
    <scope>NUCLEOTIDE SEQUENCE</scope>
</reference>
<name>A0A7I8ITB4_SPIIN</name>
<dbReference type="EMBL" id="LR746269">
    <property type="protein sequence ID" value="CAA7397396.1"/>
    <property type="molecule type" value="Genomic_DNA"/>
</dbReference>
<keyword evidence="4" id="KW-1185">Reference proteome</keyword>
<proteinExistence type="predicted"/>